<dbReference type="PANTHER" id="PTHR12538">
    <property type="entry name" value="40S RIBOSOMAL PROTEIN S26"/>
    <property type="match status" value="1"/>
</dbReference>
<keyword evidence="7" id="KW-1185">Reference proteome</keyword>
<protein>
    <recommendedName>
        <fullName evidence="4">40S ribosomal protein S26</fullName>
    </recommendedName>
</protein>
<dbReference type="InterPro" id="IPR038551">
    <property type="entry name" value="Ribosomal_eS26_sf"/>
</dbReference>
<reference evidence="6 7" key="1">
    <citation type="journal article" date="2018" name="Sci. Rep.">
        <title>Raphidocelis subcapitata (=Pseudokirchneriella subcapitata) provides an insight into genome evolution and environmental adaptations in the Sphaeropleales.</title>
        <authorList>
            <person name="Suzuki S."/>
            <person name="Yamaguchi H."/>
            <person name="Nakajima N."/>
            <person name="Kawachi M."/>
        </authorList>
    </citation>
    <scope>NUCLEOTIDE SEQUENCE [LARGE SCALE GENOMIC DNA]</scope>
    <source>
        <strain evidence="6 7">NIES-35</strain>
    </source>
</reference>
<keyword evidence="3 4" id="KW-0687">Ribonucleoprotein</keyword>
<dbReference type="GO" id="GO:0003729">
    <property type="term" value="F:mRNA binding"/>
    <property type="evidence" value="ECO:0007669"/>
    <property type="project" value="TreeGrafter"/>
</dbReference>
<dbReference type="InterPro" id="IPR000892">
    <property type="entry name" value="Ribosomal_eS26"/>
</dbReference>
<dbReference type="InParanoid" id="A0A2V0PKB1"/>
<dbReference type="GO" id="GO:0006412">
    <property type="term" value="P:translation"/>
    <property type="evidence" value="ECO:0007669"/>
    <property type="project" value="InterPro"/>
</dbReference>
<evidence type="ECO:0000256" key="3">
    <source>
        <dbReference type="ARBA" id="ARBA00023274"/>
    </source>
</evidence>
<evidence type="ECO:0000256" key="4">
    <source>
        <dbReference type="RuleBase" id="RU363128"/>
    </source>
</evidence>
<dbReference type="Gene3D" id="3.30.1740.20">
    <property type="entry name" value="Ribosomal protein S26e"/>
    <property type="match status" value="1"/>
</dbReference>
<proteinExistence type="inferred from homology"/>
<dbReference type="OrthoDB" id="10262653at2759"/>
<dbReference type="Pfam" id="PF01283">
    <property type="entry name" value="Ribosomal_S26e"/>
    <property type="match status" value="1"/>
</dbReference>
<dbReference type="Proteomes" id="UP000247498">
    <property type="component" value="Unassembled WGS sequence"/>
</dbReference>
<feature type="compositionally biased region" description="Gly residues" evidence="5">
    <location>
        <begin position="83"/>
        <end position="102"/>
    </location>
</feature>
<evidence type="ECO:0000256" key="1">
    <source>
        <dbReference type="ARBA" id="ARBA00008596"/>
    </source>
</evidence>
<feature type="region of interest" description="Disordered" evidence="5">
    <location>
        <begin position="77"/>
        <end position="116"/>
    </location>
</feature>
<dbReference type="GO" id="GO:0003735">
    <property type="term" value="F:structural constituent of ribosome"/>
    <property type="evidence" value="ECO:0007669"/>
    <property type="project" value="InterPro"/>
</dbReference>
<name>A0A2V0PKB1_9CHLO</name>
<comment type="similarity">
    <text evidence="1 4">Belongs to the eukaryotic ribosomal protein eS26 family.</text>
</comment>
<dbReference type="PANTHER" id="PTHR12538:SF0">
    <property type="entry name" value="40S RIBOSOMAL PROTEIN S26"/>
    <property type="match status" value="1"/>
</dbReference>
<keyword evidence="2 4" id="KW-0689">Ribosomal protein</keyword>
<evidence type="ECO:0000313" key="6">
    <source>
        <dbReference type="EMBL" id="GBF97757.1"/>
    </source>
</evidence>
<accession>A0A2V0PKB1</accession>
<feature type="region of interest" description="Disordered" evidence="5">
    <location>
        <begin position="187"/>
        <end position="214"/>
    </location>
</feature>
<gene>
    <name evidence="6" type="ORF">Rsub_10182</name>
</gene>
<dbReference type="AlphaFoldDB" id="A0A2V0PKB1"/>
<dbReference type="EMBL" id="BDRX01000107">
    <property type="protein sequence ID" value="GBF97757.1"/>
    <property type="molecule type" value="Genomic_DNA"/>
</dbReference>
<sequence>MTKKRRSGGRNKHGRGHVSVCKAAAALDAAAVCLASAEDLEAAAQPTGWPALLEAWRTTRRGGGGGGGVVSATAAMPAEQGDGDGSGGGGSGDGVSGGSGGGRGRRGSGDGAEGLSGVNRVRCEASGAMVPKDKAIKRFVVRNIVDASAIRDIQDCSVFEGYVLPKIYPKVYYCVSAAIHSKVVRVRSRTDRRSREPPKRYRAPREGDKPAAKA</sequence>
<comment type="caution">
    <text evidence="6">The sequence shown here is derived from an EMBL/GenBank/DDBJ whole genome shotgun (WGS) entry which is preliminary data.</text>
</comment>
<evidence type="ECO:0000313" key="7">
    <source>
        <dbReference type="Proteomes" id="UP000247498"/>
    </source>
</evidence>
<evidence type="ECO:0000256" key="2">
    <source>
        <dbReference type="ARBA" id="ARBA00022980"/>
    </source>
</evidence>
<evidence type="ECO:0000256" key="5">
    <source>
        <dbReference type="SAM" id="MobiDB-lite"/>
    </source>
</evidence>
<dbReference type="STRING" id="307507.A0A2V0PKB1"/>
<dbReference type="GO" id="GO:0022627">
    <property type="term" value="C:cytosolic small ribosomal subunit"/>
    <property type="evidence" value="ECO:0007669"/>
    <property type="project" value="TreeGrafter"/>
</dbReference>
<organism evidence="6 7">
    <name type="scientific">Raphidocelis subcapitata</name>
    <dbReference type="NCBI Taxonomy" id="307507"/>
    <lineage>
        <taxon>Eukaryota</taxon>
        <taxon>Viridiplantae</taxon>
        <taxon>Chlorophyta</taxon>
        <taxon>core chlorophytes</taxon>
        <taxon>Chlorophyceae</taxon>
        <taxon>CS clade</taxon>
        <taxon>Sphaeropleales</taxon>
        <taxon>Selenastraceae</taxon>
        <taxon>Raphidocelis</taxon>
    </lineage>
</organism>
<feature type="compositionally biased region" description="Basic and acidic residues" evidence="5">
    <location>
        <begin position="188"/>
        <end position="214"/>
    </location>
</feature>